<evidence type="ECO:0000313" key="2">
    <source>
        <dbReference type="EMBL" id="OVA08082.1"/>
    </source>
</evidence>
<dbReference type="PANTHER" id="PTHR37191">
    <property type="entry name" value="ZINC FINGER/BTB DOMAIN PROTEIN"/>
    <property type="match status" value="1"/>
</dbReference>
<organism evidence="2 3">
    <name type="scientific">Macleaya cordata</name>
    <name type="common">Five-seeded plume-poppy</name>
    <name type="synonym">Bocconia cordata</name>
    <dbReference type="NCBI Taxonomy" id="56857"/>
    <lineage>
        <taxon>Eukaryota</taxon>
        <taxon>Viridiplantae</taxon>
        <taxon>Streptophyta</taxon>
        <taxon>Embryophyta</taxon>
        <taxon>Tracheophyta</taxon>
        <taxon>Spermatophyta</taxon>
        <taxon>Magnoliopsida</taxon>
        <taxon>Ranunculales</taxon>
        <taxon>Papaveraceae</taxon>
        <taxon>Papaveroideae</taxon>
        <taxon>Macleaya</taxon>
    </lineage>
</organism>
<dbReference type="AlphaFoldDB" id="A0A200QCD4"/>
<reference evidence="2 3" key="1">
    <citation type="journal article" date="2017" name="Mol. Plant">
        <title>The Genome of Medicinal Plant Macleaya cordata Provides New Insights into Benzylisoquinoline Alkaloids Metabolism.</title>
        <authorList>
            <person name="Liu X."/>
            <person name="Liu Y."/>
            <person name="Huang P."/>
            <person name="Ma Y."/>
            <person name="Qing Z."/>
            <person name="Tang Q."/>
            <person name="Cao H."/>
            <person name="Cheng P."/>
            <person name="Zheng Y."/>
            <person name="Yuan Z."/>
            <person name="Zhou Y."/>
            <person name="Liu J."/>
            <person name="Tang Z."/>
            <person name="Zhuo Y."/>
            <person name="Zhang Y."/>
            <person name="Yu L."/>
            <person name="Huang J."/>
            <person name="Yang P."/>
            <person name="Peng Q."/>
            <person name="Zhang J."/>
            <person name="Jiang W."/>
            <person name="Zhang Z."/>
            <person name="Lin K."/>
            <person name="Ro D.K."/>
            <person name="Chen X."/>
            <person name="Xiong X."/>
            <person name="Shang Y."/>
            <person name="Huang S."/>
            <person name="Zeng J."/>
        </authorList>
    </citation>
    <scope>NUCLEOTIDE SEQUENCE [LARGE SCALE GENOMIC DNA]</scope>
    <source>
        <strain evidence="3">cv. BLH2017</strain>
        <tissue evidence="2">Root</tissue>
    </source>
</reference>
<dbReference type="PANTHER" id="PTHR37191:SF1">
    <property type="entry name" value="OS08G0112600 PROTEIN"/>
    <property type="match status" value="1"/>
</dbReference>
<proteinExistence type="predicted"/>
<sequence length="160" mass="18353">MKKKQLLSSAPWRGEEENEEKFKDGKLKVTNQPGSTPTMYVPGKKSVSSKSSEDNNDSLSEIDPELKYSFQRNFMFLQRVFSIDTIVKPLPPALSIRYVENGYHFLGWVNSRVSSHCDSRCKGIIVWEHRWMVHESLHILTPSPQKTSASRRDAELLQVA</sequence>
<evidence type="ECO:0000256" key="1">
    <source>
        <dbReference type="SAM" id="MobiDB-lite"/>
    </source>
</evidence>
<keyword evidence="3" id="KW-1185">Reference proteome</keyword>
<feature type="region of interest" description="Disordered" evidence="1">
    <location>
        <begin position="1"/>
        <end position="60"/>
    </location>
</feature>
<dbReference type="OrthoDB" id="1842891at2759"/>
<feature type="compositionally biased region" description="Polar residues" evidence="1">
    <location>
        <begin position="29"/>
        <end position="38"/>
    </location>
</feature>
<dbReference type="InParanoid" id="A0A200QCD4"/>
<name>A0A200QCD4_MACCD</name>
<comment type="caution">
    <text evidence="2">The sequence shown here is derived from an EMBL/GenBank/DDBJ whole genome shotgun (WGS) entry which is preliminary data.</text>
</comment>
<dbReference type="EMBL" id="MVGT01002363">
    <property type="protein sequence ID" value="OVA08082.1"/>
    <property type="molecule type" value="Genomic_DNA"/>
</dbReference>
<dbReference type="Proteomes" id="UP000195402">
    <property type="component" value="Unassembled WGS sequence"/>
</dbReference>
<evidence type="ECO:0000313" key="3">
    <source>
        <dbReference type="Proteomes" id="UP000195402"/>
    </source>
</evidence>
<dbReference type="FunCoup" id="A0A200QCD4">
    <property type="interactions" value="1593"/>
</dbReference>
<dbReference type="GO" id="GO:0009941">
    <property type="term" value="C:chloroplast envelope"/>
    <property type="evidence" value="ECO:0007669"/>
    <property type="project" value="TreeGrafter"/>
</dbReference>
<gene>
    <name evidence="2" type="ORF">BVC80_1729g35</name>
</gene>
<dbReference type="STRING" id="56857.A0A200QCD4"/>
<accession>A0A200QCD4</accession>
<protein>
    <submittedName>
        <fullName evidence="2">Uncharacterized protein</fullName>
    </submittedName>
</protein>